<dbReference type="Proteomes" id="UP001462502">
    <property type="component" value="Unassembled WGS sequence"/>
</dbReference>
<evidence type="ECO:0000256" key="10">
    <source>
        <dbReference type="ARBA" id="ARBA00023136"/>
    </source>
</evidence>
<feature type="transmembrane region" description="Helical" evidence="13">
    <location>
        <begin position="156"/>
        <end position="179"/>
    </location>
</feature>
<evidence type="ECO:0000256" key="14">
    <source>
        <dbReference type="SAM" id="SignalP"/>
    </source>
</evidence>
<dbReference type="Pfam" id="PF01618">
    <property type="entry name" value="MotA_ExbB"/>
    <property type="match status" value="1"/>
</dbReference>
<dbReference type="NCBIfam" id="TIGR02797">
    <property type="entry name" value="exbB"/>
    <property type="match status" value="1"/>
</dbReference>
<keyword evidence="19" id="KW-1185">Reference proteome</keyword>
<evidence type="ECO:0000256" key="5">
    <source>
        <dbReference type="ARBA" id="ARBA00022475"/>
    </source>
</evidence>
<dbReference type="PANTHER" id="PTHR30625">
    <property type="entry name" value="PROTEIN TOLQ"/>
    <property type="match status" value="1"/>
</dbReference>
<keyword evidence="8 12" id="KW-0653">Protein transport</keyword>
<keyword evidence="9 13" id="KW-1133">Transmembrane helix</keyword>
<feature type="domain" description="MotA/TolQ/ExbB proton channel" evidence="15">
    <location>
        <begin position="134"/>
        <end position="231"/>
    </location>
</feature>
<dbReference type="OrthoDB" id="9805133at2"/>
<dbReference type="GO" id="GO:0022857">
    <property type="term" value="F:transmembrane transporter activity"/>
    <property type="evidence" value="ECO:0007669"/>
    <property type="project" value="InterPro"/>
</dbReference>
<evidence type="ECO:0000313" key="17">
    <source>
        <dbReference type="EMBL" id="MEO9386040.1"/>
    </source>
</evidence>
<evidence type="ECO:0000256" key="1">
    <source>
        <dbReference type="ARBA" id="ARBA00004429"/>
    </source>
</evidence>
<dbReference type="KEGG" id="chrb:DK843_10550"/>
<organism evidence="16 18">
    <name type="scientific">Chromobacterium phragmitis</name>
    <dbReference type="NCBI Taxonomy" id="2202141"/>
    <lineage>
        <taxon>Bacteria</taxon>
        <taxon>Pseudomonadati</taxon>
        <taxon>Pseudomonadota</taxon>
        <taxon>Betaproteobacteria</taxon>
        <taxon>Neisseriales</taxon>
        <taxon>Chromobacteriaceae</taxon>
        <taxon>Chromobacterium</taxon>
    </lineage>
</organism>
<dbReference type="InterPro" id="IPR050790">
    <property type="entry name" value="ExbB/TolQ_transport"/>
</dbReference>
<evidence type="ECO:0000313" key="19">
    <source>
        <dbReference type="Proteomes" id="UP001462502"/>
    </source>
</evidence>
<evidence type="ECO:0000256" key="7">
    <source>
        <dbReference type="ARBA" id="ARBA00022692"/>
    </source>
</evidence>
<dbReference type="GO" id="GO:0017038">
    <property type="term" value="P:protein import"/>
    <property type="evidence" value="ECO:0007669"/>
    <property type="project" value="TreeGrafter"/>
</dbReference>
<dbReference type="InterPro" id="IPR014164">
    <property type="entry name" value="TonB_ExbB_1"/>
</dbReference>
<gene>
    <name evidence="16" type="primary">exbB</name>
    <name evidence="17" type="ORF">ABI908_18240</name>
    <name evidence="16" type="ORF">DK843_10550</name>
</gene>
<keyword evidence="7 13" id="KW-0812">Transmembrane</keyword>
<sequence length="257" mass="26314">MKPSTPIRPLPGIAGSGLSLYSVQALAAQPAADAGLSPLAMFVAADPVVKGVMLALLAAAFACWLVLLVKGAALWLAAGEGRRGHAALAEAVTLADAGERVRPLPAHGLARSLLREVDAEIALSAADAPRDALQARAAFRLEQSQSARARSLARGVGLLATIGAVAPFVGLFGTVWGIMRSFAGIAASGNTSLASVAPGIAEALLATAVGLVAAIPAVVIYNLFSRWLQGHKSQQQQVAGQLLLLLSRELDARAARR</sequence>
<evidence type="ECO:0000256" key="8">
    <source>
        <dbReference type="ARBA" id="ARBA00022927"/>
    </source>
</evidence>
<evidence type="ECO:0000259" key="15">
    <source>
        <dbReference type="Pfam" id="PF01618"/>
    </source>
</evidence>
<dbReference type="AlphaFoldDB" id="A0A344UNW7"/>
<evidence type="ECO:0000256" key="11">
    <source>
        <dbReference type="ARBA" id="ARBA00024816"/>
    </source>
</evidence>
<dbReference type="RefSeq" id="WP_114063617.1">
    <property type="nucleotide sequence ID" value="NZ_CP029495.1"/>
</dbReference>
<feature type="signal peptide" evidence="14">
    <location>
        <begin position="1"/>
        <end position="27"/>
    </location>
</feature>
<evidence type="ECO:0000256" key="2">
    <source>
        <dbReference type="ARBA" id="ARBA00011471"/>
    </source>
</evidence>
<evidence type="ECO:0000313" key="18">
    <source>
        <dbReference type="Proteomes" id="UP000252038"/>
    </source>
</evidence>
<feature type="transmembrane region" description="Helical" evidence="13">
    <location>
        <begin position="199"/>
        <end position="224"/>
    </location>
</feature>
<dbReference type="EMBL" id="JBDXMI010000001">
    <property type="protein sequence ID" value="MEO9386040.1"/>
    <property type="molecule type" value="Genomic_DNA"/>
</dbReference>
<dbReference type="GO" id="GO:0005886">
    <property type="term" value="C:plasma membrane"/>
    <property type="evidence" value="ECO:0007669"/>
    <property type="project" value="UniProtKB-SubCell"/>
</dbReference>
<proteinExistence type="inferred from homology"/>
<name>A0A344UNW7_9NEIS</name>
<reference evidence="16 18" key="1">
    <citation type="submission" date="2018-05" db="EMBL/GenBank/DDBJ databases">
        <title>Genome sequencing, assembly and analysis of the novel insecticidal bacterium, Chromobacterium phragmitis.</title>
        <authorList>
            <person name="Sparks M.E."/>
            <person name="Blackburn M.B."/>
            <person name="Gundersen-Rindal D.E."/>
        </authorList>
    </citation>
    <scope>NUCLEOTIDE SEQUENCE [LARGE SCALE GENOMIC DNA]</scope>
    <source>
        <strain evidence="16">IIBBL 274-1</strain>
    </source>
</reference>
<dbReference type="PANTHER" id="PTHR30625:SF16">
    <property type="entry name" value="BIOPOLYMER TRANSPORT PROTEIN EXBB"/>
    <property type="match status" value="1"/>
</dbReference>
<dbReference type="KEGG" id="chri:DK842_05030"/>
<comment type="subunit">
    <text evidence="2">The accessory proteins ExbB and ExbD seem to form a complex with TonB.</text>
</comment>
<reference evidence="17 19" key="2">
    <citation type="submission" date="2024-05" db="EMBL/GenBank/DDBJ databases">
        <authorList>
            <person name="De Oliveira J.P."/>
            <person name="Noriler S.A."/>
            <person name="De Oliveira A.G."/>
            <person name="Sipoli D.S."/>
        </authorList>
    </citation>
    <scope>NUCLEOTIDE SEQUENCE [LARGE SCALE GENOMIC DNA]</scope>
    <source>
        <strain evidence="17 19">LABIM192</strain>
    </source>
</reference>
<feature type="transmembrane region" description="Helical" evidence="13">
    <location>
        <begin position="51"/>
        <end position="76"/>
    </location>
</feature>
<keyword evidence="10 13" id="KW-0472">Membrane</keyword>
<comment type="subcellular location">
    <subcellularLocation>
        <location evidence="1">Cell inner membrane</location>
        <topology evidence="1">Multi-pass membrane protein</topology>
    </subcellularLocation>
    <subcellularLocation>
        <location evidence="12">Membrane</location>
        <topology evidence="12">Multi-pass membrane protein</topology>
    </subcellularLocation>
</comment>
<evidence type="ECO:0000256" key="6">
    <source>
        <dbReference type="ARBA" id="ARBA00022519"/>
    </source>
</evidence>
<evidence type="ECO:0000256" key="12">
    <source>
        <dbReference type="RuleBase" id="RU004057"/>
    </source>
</evidence>
<evidence type="ECO:0000313" key="16">
    <source>
        <dbReference type="EMBL" id="AXE36965.1"/>
    </source>
</evidence>
<evidence type="ECO:0000256" key="4">
    <source>
        <dbReference type="ARBA" id="ARBA00022448"/>
    </source>
</evidence>
<protein>
    <recommendedName>
        <fullName evidence="3">Biopolymer transport protein ExbB</fullName>
    </recommendedName>
</protein>
<evidence type="ECO:0000256" key="9">
    <source>
        <dbReference type="ARBA" id="ARBA00022989"/>
    </source>
</evidence>
<accession>A0A344UNW7</accession>
<keyword evidence="14" id="KW-0732">Signal</keyword>
<keyword evidence="5" id="KW-1003">Cell membrane</keyword>
<comment type="similarity">
    <text evidence="12">Belongs to the exbB/tolQ family.</text>
</comment>
<keyword evidence="4 12" id="KW-0813">Transport</keyword>
<evidence type="ECO:0000256" key="13">
    <source>
        <dbReference type="SAM" id="Phobius"/>
    </source>
</evidence>
<dbReference type="EMBL" id="CP029554">
    <property type="protein sequence ID" value="AXE36965.1"/>
    <property type="molecule type" value="Genomic_DNA"/>
</dbReference>
<dbReference type="Proteomes" id="UP000252038">
    <property type="component" value="Chromosome"/>
</dbReference>
<evidence type="ECO:0000256" key="3">
    <source>
        <dbReference type="ARBA" id="ARBA00022093"/>
    </source>
</evidence>
<comment type="function">
    <text evidence="11">Involved in the TonB-dependent energy-dependent transport of various receptor-bound substrates. Protects ExbD from proteolytic degradation and functionally stabilizes TonB.</text>
</comment>
<keyword evidence="6" id="KW-0997">Cell inner membrane</keyword>
<dbReference type="InterPro" id="IPR002898">
    <property type="entry name" value="MotA_ExbB_proton_chnl"/>
</dbReference>
<feature type="chain" id="PRO_5016566362" description="Biopolymer transport protein ExbB" evidence="14">
    <location>
        <begin position="28"/>
        <end position="257"/>
    </location>
</feature>